<gene>
    <name evidence="1" type="ORF">O0236_006990</name>
</gene>
<sequence>MKIPSRFVIASNNQAKTQELIKCFQWLGQEAISYQQLLGKLNFPDEGTTSYVDNATGKAQFVANQLPGEWVVGDDSGMILQAYPNQLGVVTARQLNGRYKTDDDLNNLIIDLVANKTRKVQMRSYLVAIHGRTKVFAEGEFNGHISEVPTGDNGGGFDKILEPDGYVKTLAELSDSEKMPLLHRTKAIENLLQQLRSQNDAN</sequence>
<protein>
    <submittedName>
        <fullName evidence="1">Non-canonical purine NTP pyrophosphatase</fullName>
        <ecNumber evidence="1">3.6.1.-</ecNumber>
    </submittedName>
</protein>
<keyword evidence="2" id="KW-1185">Reference proteome</keyword>
<dbReference type="Proteomes" id="UP001149860">
    <property type="component" value="Chromosome"/>
</dbReference>
<dbReference type="EMBL" id="CP168151">
    <property type="protein sequence ID" value="XFD39174.1"/>
    <property type="molecule type" value="Genomic_DNA"/>
</dbReference>
<proteinExistence type="predicted"/>
<evidence type="ECO:0000313" key="1">
    <source>
        <dbReference type="EMBL" id="XFD39174.1"/>
    </source>
</evidence>
<organism evidence="1 2">
    <name type="scientific">Lentilactobacillus terminaliae</name>
    <dbReference type="NCBI Taxonomy" id="3003483"/>
    <lineage>
        <taxon>Bacteria</taxon>
        <taxon>Bacillati</taxon>
        <taxon>Bacillota</taxon>
        <taxon>Bacilli</taxon>
        <taxon>Lactobacillales</taxon>
        <taxon>Lactobacillaceae</taxon>
        <taxon>Lentilactobacillus</taxon>
    </lineage>
</organism>
<name>A0ACD5DCS4_9LACO</name>
<keyword evidence="1" id="KW-0378">Hydrolase</keyword>
<dbReference type="EC" id="3.6.1.-" evidence="1"/>
<evidence type="ECO:0000313" key="2">
    <source>
        <dbReference type="Proteomes" id="UP001149860"/>
    </source>
</evidence>
<reference evidence="1" key="1">
    <citation type="submission" date="2024-08" db="EMBL/GenBank/DDBJ databases">
        <title>Lentilactobacillus sp. nov., isolated from tree bark.</title>
        <authorList>
            <person name="Phuengjayaem S."/>
            <person name="Tanasupawat S."/>
        </authorList>
    </citation>
    <scope>NUCLEOTIDE SEQUENCE</scope>
    <source>
        <strain evidence="1">SPB1-3</strain>
    </source>
</reference>
<accession>A0ACD5DCS4</accession>